<reference evidence="2" key="1">
    <citation type="submission" date="2018-12" db="EMBL/GenBank/DDBJ databases">
        <authorList>
            <person name="Syme R.A."/>
            <person name="Farfan-Caceres L."/>
            <person name="Lichtenzveig J."/>
        </authorList>
    </citation>
    <scope>NUCLEOTIDE SEQUENCE</scope>
    <source>
        <strain evidence="2">Al4</strain>
    </source>
</reference>
<feature type="compositionally biased region" description="Polar residues" evidence="1">
    <location>
        <begin position="82"/>
        <end position="128"/>
    </location>
</feature>
<reference evidence="2" key="2">
    <citation type="submission" date="2020-09" db="EMBL/GenBank/DDBJ databases">
        <title>Reference genome assembly for Australian Ascochyta lentis isolate Al4.</title>
        <authorList>
            <person name="Lee R.C."/>
            <person name="Farfan-Caceres L.M."/>
            <person name="Debler J.W."/>
            <person name="Williams A.H."/>
            <person name="Henares B.M."/>
        </authorList>
    </citation>
    <scope>NUCLEOTIDE SEQUENCE</scope>
    <source>
        <strain evidence="2">Al4</strain>
    </source>
</reference>
<dbReference type="PANTHER" id="PTHR37540">
    <property type="entry name" value="TRANSCRIPTION FACTOR (ACR-2), PUTATIVE-RELATED-RELATED"/>
    <property type="match status" value="1"/>
</dbReference>
<dbReference type="Proteomes" id="UP000651452">
    <property type="component" value="Unassembled WGS sequence"/>
</dbReference>
<proteinExistence type="predicted"/>
<comment type="caution">
    <text evidence="2">The sequence shown here is derived from an EMBL/GenBank/DDBJ whole genome shotgun (WGS) entry which is preliminary data.</text>
</comment>
<feature type="compositionally biased region" description="Low complexity" evidence="1">
    <location>
        <begin position="149"/>
        <end position="161"/>
    </location>
</feature>
<dbReference type="PANTHER" id="PTHR37540:SF5">
    <property type="entry name" value="TRANSCRIPTION FACTOR DOMAIN-CONTAINING PROTEIN"/>
    <property type="match status" value="1"/>
</dbReference>
<sequence>MASDRPCDAGDVPTASSDTSDQAKTKLKRRKEKREGPPQLQFLVATNPSQFRDENAKKSIRSQAMIHWRHEENKRKRRGSSDDNWILSSSTNHTTCSGSVRSGNVANIPTRTRQPESSQDTDPSNPSDTEQEQPGRVYSITNSDSLGTSPSSSRSVDVGSSSWQLTAKETASYFPLYQKRTQAIMDQSVTDYEESERHEERQLRTLIVGLATFYNVGCSHDPFDVLPQFRNPQLNALYLSRTCMRAFASDFTMKKWLPLMLSHPHIILSATNLASTWLDMHNNCSGDSTTTAMVKAETIAMINERLANPVLQLNDATLIVILHLFAGEMWVCDEQALRIHENGVATFIARRGGLASFTHSKTMAEVAAACCLHCDIFCEAEVLPPFQDWVPIDFAPIESKTAIPESPLFCPRDNYFTIADDSHCSQSALELLSDMRDLTNLFVEHNAALNTTYDIDTMDVASLRPLSDDYEAQILEIRMRLASRPSAHTPGLLVTDDWIYEACRIAALIYTSAIVRGVPFSIAADFDCVDLADTPMYSSRRDSCGRLRKTYLTEALYETLQRTDINNLWKNMSGVLYWVSAVGAAAARIPSTVNMSQQGRLGADAYSMWVRRCLVMTATRTMIVLVFEHPTAIITAQKTLLKVQEFIGTHESRHLRT</sequence>
<dbReference type="EMBL" id="RZGK01000002">
    <property type="protein sequence ID" value="KAF9701642.1"/>
    <property type="molecule type" value="Genomic_DNA"/>
</dbReference>
<protein>
    <submittedName>
        <fullName evidence="2">Uncharacterized protein</fullName>
    </submittedName>
</protein>
<organism evidence="2 3">
    <name type="scientific">Ascochyta lentis</name>
    <dbReference type="NCBI Taxonomy" id="205686"/>
    <lineage>
        <taxon>Eukaryota</taxon>
        <taxon>Fungi</taxon>
        <taxon>Dikarya</taxon>
        <taxon>Ascomycota</taxon>
        <taxon>Pezizomycotina</taxon>
        <taxon>Dothideomycetes</taxon>
        <taxon>Pleosporomycetidae</taxon>
        <taxon>Pleosporales</taxon>
        <taxon>Pleosporineae</taxon>
        <taxon>Didymellaceae</taxon>
        <taxon>Ascochyta</taxon>
    </lineage>
</organism>
<dbReference type="AlphaFoldDB" id="A0A8H7JEB3"/>
<feature type="compositionally biased region" description="Polar residues" evidence="1">
    <location>
        <begin position="139"/>
        <end position="148"/>
    </location>
</feature>
<gene>
    <name evidence="2" type="ORF">EKO04_000046</name>
</gene>
<feature type="region of interest" description="Disordered" evidence="1">
    <location>
        <begin position="1"/>
        <end position="161"/>
    </location>
</feature>
<evidence type="ECO:0000313" key="3">
    <source>
        <dbReference type="Proteomes" id="UP000651452"/>
    </source>
</evidence>
<name>A0A8H7JEB3_9PLEO</name>
<evidence type="ECO:0000256" key="1">
    <source>
        <dbReference type="SAM" id="MobiDB-lite"/>
    </source>
</evidence>
<keyword evidence="3" id="KW-1185">Reference proteome</keyword>
<dbReference type="Pfam" id="PF11951">
    <property type="entry name" value="Fungal_trans_2"/>
    <property type="match status" value="1"/>
</dbReference>
<accession>A0A8H7JEB3</accession>
<dbReference type="OrthoDB" id="415825at2759"/>
<dbReference type="InterPro" id="IPR021858">
    <property type="entry name" value="Fun_TF"/>
</dbReference>
<evidence type="ECO:0000313" key="2">
    <source>
        <dbReference type="EMBL" id="KAF9701642.1"/>
    </source>
</evidence>